<reference evidence="5 6" key="1">
    <citation type="submission" date="2020-03" db="EMBL/GenBank/DDBJ databases">
        <title>Draft Genome Sequence of Cudoniella acicularis.</title>
        <authorList>
            <person name="Buettner E."/>
            <person name="Kellner H."/>
        </authorList>
    </citation>
    <scope>NUCLEOTIDE SEQUENCE [LARGE SCALE GENOMIC DNA]</scope>
    <source>
        <strain evidence="5 6">DSM 108380</strain>
    </source>
</reference>
<feature type="compositionally biased region" description="Pro residues" evidence="3">
    <location>
        <begin position="54"/>
        <end position="64"/>
    </location>
</feature>
<dbReference type="InterPro" id="IPR051556">
    <property type="entry name" value="N-term/lysine_N-AcTrnsfr"/>
</dbReference>
<dbReference type="OrthoDB" id="47374at2759"/>
<feature type="region of interest" description="Disordered" evidence="3">
    <location>
        <begin position="258"/>
        <end position="364"/>
    </location>
</feature>
<dbReference type="GO" id="GO:0016747">
    <property type="term" value="F:acyltransferase activity, transferring groups other than amino-acyl groups"/>
    <property type="evidence" value="ECO:0007669"/>
    <property type="project" value="InterPro"/>
</dbReference>
<feature type="domain" description="N-acetyltransferase" evidence="4">
    <location>
        <begin position="75"/>
        <end position="253"/>
    </location>
</feature>
<dbReference type="PANTHER" id="PTHR42919:SF8">
    <property type="entry name" value="N-ALPHA-ACETYLTRANSFERASE 50"/>
    <property type="match status" value="1"/>
</dbReference>
<keyword evidence="1" id="KW-0808">Transferase</keyword>
<dbReference type="GO" id="GO:0007064">
    <property type="term" value="P:mitotic sister chromatid cohesion"/>
    <property type="evidence" value="ECO:0007669"/>
    <property type="project" value="TreeGrafter"/>
</dbReference>
<dbReference type="Pfam" id="PF00583">
    <property type="entry name" value="Acetyltransf_1"/>
    <property type="match status" value="1"/>
</dbReference>
<protein>
    <recommendedName>
        <fullName evidence="4">N-acetyltransferase domain-containing protein</fullName>
    </recommendedName>
</protein>
<dbReference type="EMBL" id="JAAMPI010000772">
    <property type="protein sequence ID" value="KAF4628713.1"/>
    <property type="molecule type" value="Genomic_DNA"/>
</dbReference>
<dbReference type="Gene3D" id="3.40.630.30">
    <property type="match status" value="1"/>
</dbReference>
<keyword evidence="2" id="KW-0012">Acyltransferase</keyword>
<feature type="compositionally biased region" description="Basic and acidic residues" evidence="3">
    <location>
        <begin position="303"/>
        <end position="313"/>
    </location>
</feature>
<evidence type="ECO:0000256" key="3">
    <source>
        <dbReference type="SAM" id="MobiDB-lite"/>
    </source>
</evidence>
<evidence type="ECO:0000313" key="5">
    <source>
        <dbReference type="EMBL" id="KAF4628713.1"/>
    </source>
</evidence>
<comment type="caution">
    <text evidence="5">The sequence shown here is derived from an EMBL/GenBank/DDBJ whole genome shotgun (WGS) entry which is preliminary data.</text>
</comment>
<dbReference type="InterPro" id="IPR016181">
    <property type="entry name" value="Acyl_CoA_acyltransferase"/>
</dbReference>
<evidence type="ECO:0000313" key="6">
    <source>
        <dbReference type="Proteomes" id="UP000566819"/>
    </source>
</evidence>
<accession>A0A8H4RGV5</accession>
<dbReference type="GO" id="GO:0031415">
    <property type="term" value="C:NatA complex"/>
    <property type="evidence" value="ECO:0007669"/>
    <property type="project" value="TreeGrafter"/>
</dbReference>
<sequence>METNSTSTPLQARTQPSIRSFFQPRTPSYTAPPGAITSKPTSATSLPLKQTSPYSPPQPSPPQVPKSNPNILPQATISMIRQEHIQPLRRINSLLLPIHYPDSFYHKILEPLPTPSFSRVIQWVDPDSTEAKVIGGIICRLDSTPTPDFSPTNPTFIPGCYDIYIQSLALLSPYRSKGLAAAVLNEVISNATLTSTSPDGVRIAEIYAHVWTQNDEALEWYAKRGFKRDEYAVVGYYRRLKPDSAWVLRRRILPSDHLQSLPVSNPPNGAAISNSPSPAPSLKLPPQSVLEARSGNMTQARSFQEKGPEREWNDLPEDVLGSSLLKPTSQNGSAEASRASSRSSSRSGTGGKKKRVYPAAAFGS</sequence>
<feature type="compositionally biased region" description="Low complexity" evidence="3">
    <location>
        <begin position="266"/>
        <end position="288"/>
    </location>
</feature>
<proteinExistence type="predicted"/>
<dbReference type="Proteomes" id="UP000566819">
    <property type="component" value="Unassembled WGS sequence"/>
</dbReference>
<evidence type="ECO:0000259" key="4">
    <source>
        <dbReference type="PROSITE" id="PS51186"/>
    </source>
</evidence>
<keyword evidence="6" id="KW-1185">Reference proteome</keyword>
<name>A0A8H4RGV5_9HELO</name>
<dbReference type="SUPFAM" id="SSF55729">
    <property type="entry name" value="Acyl-CoA N-acyltransferases (Nat)"/>
    <property type="match status" value="1"/>
</dbReference>
<feature type="compositionally biased region" description="Low complexity" evidence="3">
    <location>
        <begin position="333"/>
        <end position="347"/>
    </location>
</feature>
<dbReference type="PROSITE" id="PS51186">
    <property type="entry name" value="GNAT"/>
    <property type="match status" value="1"/>
</dbReference>
<evidence type="ECO:0000256" key="1">
    <source>
        <dbReference type="ARBA" id="ARBA00022679"/>
    </source>
</evidence>
<dbReference type="PANTHER" id="PTHR42919">
    <property type="entry name" value="N-ALPHA-ACETYLTRANSFERASE"/>
    <property type="match status" value="1"/>
</dbReference>
<gene>
    <name evidence="5" type="ORF">G7Y89_g9438</name>
</gene>
<dbReference type="AlphaFoldDB" id="A0A8H4RGV5"/>
<feature type="compositionally biased region" description="Polar residues" evidence="3">
    <location>
        <begin position="38"/>
        <end position="49"/>
    </location>
</feature>
<evidence type="ECO:0000256" key="2">
    <source>
        <dbReference type="ARBA" id="ARBA00023315"/>
    </source>
</evidence>
<organism evidence="5 6">
    <name type="scientific">Cudoniella acicularis</name>
    <dbReference type="NCBI Taxonomy" id="354080"/>
    <lineage>
        <taxon>Eukaryota</taxon>
        <taxon>Fungi</taxon>
        <taxon>Dikarya</taxon>
        <taxon>Ascomycota</taxon>
        <taxon>Pezizomycotina</taxon>
        <taxon>Leotiomycetes</taxon>
        <taxon>Helotiales</taxon>
        <taxon>Tricladiaceae</taxon>
        <taxon>Cudoniella</taxon>
    </lineage>
</organism>
<feature type="region of interest" description="Disordered" evidence="3">
    <location>
        <begin position="1"/>
        <end position="71"/>
    </location>
</feature>
<dbReference type="InterPro" id="IPR000182">
    <property type="entry name" value="GNAT_dom"/>
</dbReference>
<feature type="compositionally biased region" description="Polar residues" evidence="3">
    <location>
        <begin position="1"/>
        <end position="29"/>
    </location>
</feature>